<protein>
    <submittedName>
        <fullName evidence="1">Uncharacterized protein</fullName>
    </submittedName>
</protein>
<accession>A0A7S3AUJ7</accession>
<dbReference type="AlphaFoldDB" id="A0A7S3AUJ7"/>
<sequence length="132" mass="15603">MKGDEQMCLDMCEVSGYKSKYNKKEVVYKLMKFAYDTYSKDLTGGKNLIEFVDELKAEDPWHEVPDNFVMAQMMSIRLRSLALGMNIPITVSDWWGPIAAQVLEREGLPYEMWDRRMLEQYRPEFNIVVNRF</sequence>
<evidence type="ECO:0000313" key="1">
    <source>
        <dbReference type="EMBL" id="CAE0113869.1"/>
    </source>
</evidence>
<reference evidence="1" key="1">
    <citation type="submission" date="2021-01" db="EMBL/GenBank/DDBJ databases">
        <authorList>
            <person name="Corre E."/>
            <person name="Pelletier E."/>
            <person name="Niang G."/>
            <person name="Scheremetjew M."/>
            <person name="Finn R."/>
            <person name="Kale V."/>
            <person name="Holt S."/>
            <person name="Cochrane G."/>
            <person name="Meng A."/>
            <person name="Brown T."/>
            <person name="Cohen L."/>
        </authorList>
    </citation>
    <scope>NUCLEOTIDE SEQUENCE</scope>
    <source>
        <strain evidence="1">CCMP281</strain>
    </source>
</reference>
<name>A0A7S3AUJ7_9EUKA</name>
<proteinExistence type="predicted"/>
<gene>
    <name evidence="1" type="ORF">HERI1096_LOCUS14543</name>
</gene>
<dbReference type="EMBL" id="HBHX01026042">
    <property type="protein sequence ID" value="CAE0113869.1"/>
    <property type="molecule type" value="Transcribed_RNA"/>
</dbReference>
<organism evidence="1">
    <name type="scientific">Haptolina ericina</name>
    <dbReference type="NCBI Taxonomy" id="156174"/>
    <lineage>
        <taxon>Eukaryota</taxon>
        <taxon>Haptista</taxon>
        <taxon>Haptophyta</taxon>
        <taxon>Prymnesiophyceae</taxon>
        <taxon>Prymnesiales</taxon>
        <taxon>Prymnesiaceae</taxon>
        <taxon>Haptolina</taxon>
    </lineage>
</organism>